<dbReference type="Proteomes" id="UP000254968">
    <property type="component" value="Unassembled WGS sequence"/>
</dbReference>
<dbReference type="Gene3D" id="3.40.1190.20">
    <property type="match status" value="1"/>
</dbReference>
<dbReference type="GO" id="GO:0000287">
    <property type="term" value="F:magnesium ion binding"/>
    <property type="evidence" value="ECO:0007669"/>
    <property type="project" value="UniProtKB-UniRule"/>
</dbReference>
<dbReference type="Pfam" id="PF02110">
    <property type="entry name" value="HK"/>
    <property type="match status" value="1"/>
</dbReference>
<dbReference type="GO" id="GO:0005524">
    <property type="term" value="F:ATP binding"/>
    <property type="evidence" value="ECO:0007669"/>
    <property type="project" value="UniProtKB-UniRule"/>
</dbReference>
<evidence type="ECO:0000256" key="10">
    <source>
        <dbReference type="ARBA" id="ARBA00022977"/>
    </source>
</evidence>
<keyword evidence="5 11" id="KW-0479">Metal-binding</keyword>
<gene>
    <name evidence="11 12" type="primary">thiM</name>
    <name evidence="12" type="ORF">NCTC13315_00438</name>
</gene>
<proteinExistence type="inferred from homology"/>
<keyword evidence="4 11" id="KW-0808">Transferase</keyword>
<evidence type="ECO:0000256" key="7">
    <source>
        <dbReference type="ARBA" id="ARBA00022777"/>
    </source>
</evidence>
<evidence type="ECO:0000256" key="3">
    <source>
        <dbReference type="ARBA" id="ARBA00004868"/>
    </source>
</evidence>
<evidence type="ECO:0000256" key="1">
    <source>
        <dbReference type="ARBA" id="ARBA00001771"/>
    </source>
</evidence>
<keyword evidence="7 11" id="KW-0418">Kinase</keyword>
<evidence type="ECO:0000256" key="9">
    <source>
        <dbReference type="ARBA" id="ARBA00022842"/>
    </source>
</evidence>
<comment type="function">
    <text evidence="11">Catalyzes the phosphorylation of the hydroxyl group of 4-methyl-5-beta-hydroxyethylthiazole (THZ).</text>
</comment>
<dbReference type="EC" id="2.7.1.50" evidence="11"/>
<keyword evidence="8 11" id="KW-0067">ATP-binding</keyword>
<comment type="cofactor">
    <cofactor evidence="2 11">
        <name>Mg(2+)</name>
        <dbReference type="ChEBI" id="CHEBI:18420"/>
    </cofactor>
</comment>
<dbReference type="GO" id="GO:0009229">
    <property type="term" value="P:thiamine diphosphate biosynthetic process"/>
    <property type="evidence" value="ECO:0007669"/>
    <property type="project" value="UniProtKB-UniRule"/>
</dbReference>
<dbReference type="GO" id="GO:0004417">
    <property type="term" value="F:hydroxyethylthiazole kinase activity"/>
    <property type="evidence" value="ECO:0007669"/>
    <property type="project" value="UniProtKB-UniRule"/>
</dbReference>
<keyword evidence="6 11" id="KW-0547">Nucleotide-binding</keyword>
<evidence type="ECO:0000256" key="6">
    <source>
        <dbReference type="ARBA" id="ARBA00022741"/>
    </source>
</evidence>
<comment type="pathway">
    <text evidence="3 11">Cofactor biosynthesis; thiamine diphosphate biosynthesis; 4-methyl-5-(2-phosphoethyl)-thiazole from 5-(2-hydroxyethyl)-4-methylthiazole: step 1/1.</text>
</comment>
<evidence type="ECO:0000256" key="2">
    <source>
        <dbReference type="ARBA" id="ARBA00001946"/>
    </source>
</evidence>
<feature type="binding site" evidence="11">
    <location>
        <position position="121"/>
    </location>
    <ligand>
        <name>ATP</name>
        <dbReference type="ChEBI" id="CHEBI:30616"/>
    </ligand>
</feature>
<feature type="binding site" evidence="11">
    <location>
        <position position="167"/>
    </location>
    <ligand>
        <name>ATP</name>
        <dbReference type="ChEBI" id="CHEBI:30616"/>
    </ligand>
</feature>
<accession>A0A378HYE2</accession>
<dbReference type="UniPathway" id="UPA00060">
    <property type="reaction ID" value="UER00139"/>
</dbReference>
<dbReference type="InterPro" id="IPR000417">
    <property type="entry name" value="Hyethyz_kinase"/>
</dbReference>
<keyword evidence="10 11" id="KW-0784">Thiamine biosynthesis</keyword>
<sequence>MQYETVYRIVQQIKEQRPLMLNITNQVTMGFVANGLLSLGASPIMTQGLAEIRDLIHLSDGIIINIGTLTDEFLALCEQACLVANELGKPIIFDPVGAGASQYRTQACLHLLKQYQFATIRGNASEISALCRSTYTTKGVDASITTAEALDTATCFSTEYKVVLVISGQTDAVIQGTQINLFARGSELMPAITGSGCLLTAIIGAFQACSSDAYLAACAAVVFYGICGERAAYLAEGPGSFKVHFLDTLAKLPQRGDYDHE</sequence>
<evidence type="ECO:0000256" key="5">
    <source>
        <dbReference type="ARBA" id="ARBA00022723"/>
    </source>
</evidence>
<reference evidence="12 13" key="1">
    <citation type="submission" date="2018-06" db="EMBL/GenBank/DDBJ databases">
        <authorList>
            <consortium name="Pathogen Informatics"/>
            <person name="Doyle S."/>
        </authorList>
    </citation>
    <scope>NUCLEOTIDE SEQUENCE [LARGE SCALE GENOMIC DNA]</scope>
    <source>
        <strain evidence="12 13">NCTC13315</strain>
    </source>
</reference>
<dbReference type="AlphaFoldDB" id="A0A378HYE2"/>
<evidence type="ECO:0000313" key="13">
    <source>
        <dbReference type="Proteomes" id="UP000254968"/>
    </source>
</evidence>
<dbReference type="SUPFAM" id="SSF53613">
    <property type="entry name" value="Ribokinase-like"/>
    <property type="match status" value="1"/>
</dbReference>
<dbReference type="NCBIfam" id="NF006830">
    <property type="entry name" value="PRK09355.1"/>
    <property type="match status" value="1"/>
</dbReference>
<dbReference type="CDD" id="cd01170">
    <property type="entry name" value="THZ_kinase"/>
    <property type="match status" value="1"/>
</dbReference>
<dbReference type="HAMAP" id="MF_00228">
    <property type="entry name" value="Thz_kinase"/>
    <property type="match status" value="1"/>
</dbReference>
<dbReference type="RefSeq" id="WP_115301704.1">
    <property type="nucleotide sequence ID" value="NZ_CAAAHO010000006.1"/>
</dbReference>
<feature type="binding site" evidence="11">
    <location>
        <position position="194"/>
    </location>
    <ligand>
        <name>substrate</name>
    </ligand>
</feature>
<dbReference type="NCBIfam" id="TIGR00694">
    <property type="entry name" value="thiM"/>
    <property type="match status" value="1"/>
</dbReference>
<comment type="catalytic activity">
    <reaction evidence="1 11">
        <text>5-(2-hydroxyethyl)-4-methylthiazole + ATP = 4-methyl-5-(2-phosphooxyethyl)-thiazole + ADP + H(+)</text>
        <dbReference type="Rhea" id="RHEA:24212"/>
        <dbReference type="ChEBI" id="CHEBI:15378"/>
        <dbReference type="ChEBI" id="CHEBI:17957"/>
        <dbReference type="ChEBI" id="CHEBI:30616"/>
        <dbReference type="ChEBI" id="CHEBI:58296"/>
        <dbReference type="ChEBI" id="CHEBI:456216"/>
        <dbReference type="EC" id="2.7.1.50"/>
    </reaction>
</comment>
<dbReference type="EMBL" id="UGNV01000001">
    <property type="protein sequence ID" value="STX27917.1"/>
    <property type="molecule type" value="Genomic_DNA"/>
</dbReference>
<keyword evidence="9 11" id="KW-0460">Magnesium</keyword>
<evidence type="ECO:0000256" key="4">
    <source>
        <dbReference type="ARBA" id="ARBA00022679"/>
    </source>
</evidence>
<evidence type="ECO:0000313" key="12">
    <source>
        <dbReference type="EMBL" id="STX27917.1"/>
    </source>
</evidence>
<dbReference type="PIRSF" id="PIRSF000513">
    <property type="entry name" value="Thz_kinase"/>
    <property type="match status" value="1"/>
</dbReference>
<dbReference type="OrthoDB" id="8909021at2"/>
<evidence type="ECO:0000256" key="8">
    <source>
        <dbReference type="ARBA" id="ARBA00022840"/>
    </source>
</evidence>
<protein>
    <recommendedName>
        <fullName evidence="11">Hydroxyethylthiazole kinase</fullName>
        <ecNumber evidence="11">2.7.1.50</ecNumber>
    </recommendedName>
    <alternativeName>
        <fullName evidence="11">4-methyl-5-beta-hydroxyethylthiazole kinase</fullName>
        <shortName evidence="11">TH kinase</shortName>
        <shortName evidence="11">Thz kinase</shortName>
    </alternativeName>
</protein>
<dbReference type="PRINTS" id="PR01099">
    <property type="entry name" value="HYETHTZKNASE"/>
</dbReference>
<evidence type="ECO:0000256" key="11">
    <source>
        <dbReference type="HAMAP-Rule" id="MF_00228"/>
    </source>
</evidence>
<organism evidence="12 13">
    <name type="scientific">Legionella beliardensis</name>
    <dbReference type="NCBI Taxonomy" id="91822"/>
    <lineage>
        <taxon>Bacteria</taxon>
        <taxon>Pseudomonadati</taxon>
        <taxon>Pseudomonadota</taxon>
        <taxon>Gammaproteobacteria</taxon>
        <taxon>Legionellales</taxon>
        <taxon>Legionellaceae</taxon>
        <taxon>Legionella</taxon>
    </lineage>
</organism>
<feature type="binding site" evidence="11">
    <location>
        <position position="45"/>
    </location>
    <ligand>
        <name>substrate</name>
    </ligand>
</feature>
<dbReference type="GO" id="GO:0009228">
    <property type="term" value="P:thiamine biosynthetic process"/>
    <property type="evidence" value="ECO:0007669"/>
    <property type="project" value="UniProtKB-KW"/>
</dbReference>
<comment type="similarity">
    <text evidence="11">Belongs to the Thz kinase family.</text>
</comment>
<name>A0A378HYE2_9GAMM</name>
<dbReference type="InterPro" id="IPR029056">
    <property type="entry name" value="Ribokinase-like"/>
</dbReference>
<keyword evidence="13" id="KW-1185">Reference proteome</keyword>